<feature type="transmembrane region" description="Helical" evidence="7">
    <location>
        <begin position="227"/>
        <end position="247"/>
    </location>
</feature>
<organism evidence="8 9">
    <name type="scientific">Lipingzhangella rawalii</name>
    <dbReference type="NCBI Taxonomy" id="2055835"/>
    <lineage>
        <taxon>Bacteria</taxon>
        <taxon>Bacillati</taxon>
        <taxon>Actinomycetota</taxon>
        <taxon>Actinomycetes</taxon>
        <taxon>Streptosporangiales</taxon>
        <taxon>Nocardiopsidaceae</taxon>
        <taxon>Lipingzhangella</taxon>
    </lineage>
</organism>
<feature type="transmembrane region" description="Helical" evidence="7">
    <location>
        <begin position="41"/>
        <end position="58"/>
    </location>
</feature>
<keyword evidence="3 7" id="KW-0812">Transmembrane</keyword>
<evidence type="ECO:0000256" key="3">
    <source>
        <dbReference type="ARBA" id="ARBA00022692"/>
    </source>
</evidence>
<feature type="transmembrane region" description="Helical" evidence="7">
    <location>
        <begin position="196"/>
        <end position="221"/>
    </location>
</feature>
<dbReference type="InterPro" id="IPR022791">
    <property type="entry name" value="L-PG_synthase/AglD"/>
</dbReference>
<evidence type="ECO:0000313" key="8">
    <source>
        <dbReference type="EMBL" id="MDS1271289.1"/>
    </source>
</evidence>
<evidence type="ECO:0000256" key="4">
    <source>
        <dbReference type="ARBA" id="ARBA00022989"/>
    </source>
</evidence>
<dbReference type="PANTHER" id="PTHR40277:SF1">
    <property type="entry name" value="BLL5419 PROTEIN"/>
    <property type="match status" value="1"/>
</dbReference>
<evidence type="ECO:0000256" key="6">
    <source>
        <dbReference type="SAM" id="MobiDB-lite"/>
    </source>
</evidence>
<feature type="transmembrane region" description="Helical" evidence="7">
    <location>
        <begin position="123"/>
        <end position="141"/>
    </location>
</feature>
<keyword evidence="5 7" id="KW-0472">Membrane</keyword>
<protein>
    <submittedName>
        <fullName evidence="8">Lysylphosphatidylglycerol synthase transmembrane domain-containing protein</fullName>
    </submittedName>
</protein>
<feature type="region of interest" description="Disordered" evidence="6">
    <location>
        <begin position="309"/>
        <end position="358"/>
    </location>
</feature>
<feature type="transmembrane region" description="Helical" evidence="7">
    <location>
        <begin position="153"/>
        <end position="175"/>
    </location>
</feature>
<evidence type="ECO:0000313" key="9">
    <source>
        <dbReference type="Proteomes" id="UP001250214"/>
    </source>
</evidence>
<feature type="compositionally biased region" description="Basic and acidic residues" evidence="6">
    <location>
        <begin position="472"/>
        <end position="482"/>
    </location>
</feature>
<comment type="subcellular location">
    <subcellularLocation>
        <location evidence="1">Cell membrane</location>
        <topology evidence="1">Multi-pass membrane protein</topology>
    </subcellularLocation>
</comment>
<keyword evidence="9" id="KW-1185">Reference proteome</keyword>
<keyword evidence="4 7" id="KW-1133">Transmembrane helix</keyword>
<evidence type="ECO:0000256" key="1">
    <source>
        <dbReference type="ARBA" id="ARBA00004651"/>
    </source>
</evidence>
<name>A0ABU2H7J9_9ACTN</name>
<evidence type="ECO:0000256" key="7">
    <source>
        <dbReference type="SAM" id="Phobius"/>
    </source>
</evidence>
<feature type="region of interest" description="Disordered" evidence="6">
    <location>
        <begin position="372"/>
        <end position="491"/>
    </location>
</feature>
<dbReference type="Pfam" id="PF03706">
    <property type="entry name" value="LPG_synthase_TM"/>
    <property type="match status" value="1"/>
</dbReference>
<reference evidence="9" key="1">
    <citation type="submission" date="2023-07" db="EMBL/GenBank/DDBJ databases">
        <title>Novel species in the genus Lipingzhangella isolated from Sambhar Salt Lake.</title>
        <authorList>
            <person name="Jiya N."/>
            <person name="Kajale S."/>
            <person name="Sharma A."/>
        </authorList>
    </citation>
    <scope>NUCLEOTIDE SEQUENCE [LARGE SCALE GENOMIC DNA]</scope>
    <source>
        <strain evidence="9">LS1_29</strain>
    </source>
</reference>
<keyword evidence="2" id="KW-1003">Cell membrane</keyword>
<evidence type="ECO:0000256" key="5">
    <source>
        <dbReference type="ARBA" id="ARBA00023136"/>
    </source>
</evidence>
<gene>
    <name evidence="8" type="ORF">RIF23_13385</name>
</gene>
<proteinExistence type="predicted"/>
<feature type="transmembrane region" description="Helical" evidence="7">
    <location>
        <begin position="282"/>
        <end position="303"/>
    </location>
</feature>
<evidence type="ECO:0000256" key="2">
    <source>
        <dbReference type="ARBA" id="ARBA00022475"/>
    </source>
</evidence>
<accession>A0ABU2H7J9</accession>
<dbReference type="PANTHER" id="PTHR40277">
    <property type="entry name" value="BLL5419 PROTEIN"/>
    <property type="match status" value="1"/>
</dbReference>
<feature type="compositionally biased region" description="Basic and acidic residues" evidence="6">
    <location>
        <begin position="429"/>
        <end position="445"/>
    </location>
</feature>
<sequence length="491" mass="50831">MPNRLRPWVRLAMAAALLGMLGLHLGAESFASGVSAVRPDTVGTALAAGLVWTGCNAARWRLVARQLGVELPWSAALADTYRAQFVNAVLPSGVLGDVHRAWCHGRQVGDLGRGTRIVVLERVSGQLVLIGASLVALAGYPRLFGEAARELGVVPGVALVLAAGLAAGVALAGWLRPRSWLRRAVTAVWREVRTGLLPVWLGIVALSTGALGAYLALFLVATRSTGTTAPLGVLVPLLLVALVAMALPVNVGGWGPREVAAAGTFAMVGLGAADGLSAAVAYGVLTTIALLPGAAVVLIRTHVRVAVPRPRRGPVGGTSAGRSQGAGSEPPDPVHQAPRPGPAAPGEKQEQHQQCSGLGRENRAVLKHEQIRGGGADHNPSQCECGDPGQSGQKQAYGTGELHNSGDVAEPLSQPDLVEQHDLGGGPEKLIRSHEGEISRQEDLRPPQGDVHATTALGNGGPLVRGHVAPSRTERDDVEVYRGRATTATVE</sequence>
<comment type="caution">
    <text evidence="8">The sequence shown here is derived from an EMBL/GenBank/DDBJ whole genome shotgun (WGS) entry which is preliminary data.</text>
</comment>
<dbReference type="EMBL" id="JAVLVT010000005">
    <property type="protein sequence ID" value="MDS1271289.1"/>
    <property type="molecule type" value="Genomic_DNA"/>
</dbReference>
<dbReference type="Proteomes" id="UP001250214">
    <property type="component" value="Unassembled WGS sequence"/>
</dbReference>